<protein>
    <submittedName>
        <fullName evidence="2">Uncharacterized protein</fullName>
    </submittedName>
</protein>
<accession>A0AAE4AZ16</accession>
<feature type="region of interest" description="Disordered" evidence="1">
    <location>
        <begin position="1"/>
        <end position="53"/>
    </location>
</feature>
<dbReference type="Proteomes" id="UP001240236">
    <property type="component" value="Unassembled WGS sequence"/>
</dbReference>
<keyword evidence="3" id="KW-1185">Reference proteome</keyword>
<reference evidence="2 3" key="1">
    <citation type="submission" date="2023-07" db="EMBL/GenBank/DDBJ databases">
        <title>Sequencing the genomes of 1000 actinobacteria strains.</title>
        <authorList>
            <person name="Klenk H.-P."/>
        </authorList>
    </citation>
    <scope>NUCLEOTIDE SEQUENCE [LARGE SCALE GENOMIC DNA]</scope>
    <source>
        <strain evidence="2 3">DSM 44709</strain>
    </source>
</reference>
<comment type="caution">
    <text evidence="2">The sequence shown here is derived from an EMBL/GenBank/DDBJ whole genome shotgun (WGS) entry which is preliminary data.</text>
</comment>
<dbReference type="EMBL" id="JAUSUZ010000001">
    <property type="protein sequence ID" value="MDQ0367969.1"/>
    <property type="molecule type" value="Genomic_DNA"/>
</dbReference>
<organism evidence="2 3">
    <name type="scientific">Catenuloplanes indicus</name>
    <dbReference type="NCBI Taxonomy" id="137267"/>
    <lineage>
        <taxon>Bacteria</taxon>
        <taxon>Bacillati</taxon>
        <taxon>Actinomycetota</taxon>
        <taxon>Actinomycetes</taxon>
        <taxon>Micromonosporales</taxon>
        <taxon>Micromonosporaceae</taxon>
        <taxon>Catenuloplanes</taxon>
    </lineage>
</organism>
<name>A0AAE4AZ16_9ACTN</name>
<dbReference type="RefSeq" id="WP_307242338.1">
    <property type="nucleotide sequence ID" value="NZ_JAUSUZ010000001.1"/>
</dbReference>
<dbReference type="AlphaFoldDB" id="A0AAE4AZ16"/>
<proteinExistence type="predicted"/>
<evidence type="ECO:0000256" key="1">
    <source>
        <dbReference type="SAM" id="MobiDB-lite"/>
    </source>
</evidence>
<evidence type="ECO:0000313" key="2">
    <source>
        <dbReference type="EMBL" id="MDQ0367969.1"/>
    </source>
</evidence>
<sequence length="67" mass="6955">MARKNTRNVASGNDSIGVQVGRVVDSPASKDEKPGESGGMRNTNVSKGNARVGVQADTVTGPIVIRF</sequence>
<gene>
    <name evidence="2" type="ORF">J2S42_004638</name>
</gene>
<evidence type="ECO:0000313" key="3">
    <source>
        <dbReference type="Proteomes" id="UP001240236"/>
    </source>
</evidence>
<feature type="compositionally biased region" description="Polar residues" evidence="1">
    <location>
        <begin position="7"/>
        <end position="16"/>
    </location>
</feature>